<evidence type="ECO:0000259" key="2">
    <source>
        <dbReference type="PROSITE" id="PS51819"/>
    </source>
</evidence>
<feature type="binding site" evidence="1">
    <location>
        <position position="193"/>
    </location>
    <ligand>
        <name>a divalent metal cation</name>
        <dbReference type="ChEBI" id="CHEBI:60240"/>
        <note>catalytic</note>
    </ligand>
</feature>
<dbReference type="GO" id="GO:0046565">
    <property type="term" value="F:3-dehydroshikimate dehydratase activity"/>
    <property type="evidence" value="ECO:0007669"/>
    <property type="project" value="UniProtKB-UniRule"/>
</dbReference>
<comment type="function">
    <text evidence="1">Catalyzes the conversion of 3-dehydroshikimate to protocatechuate (3,4-dihydroxybenzoate), a common intermediate of quinate and shikimate degradation pathways.</text>
</comment>
<dbReference type="AlphaFoldDB" id="A0A6V8KI35"/>
<comment type="caution">
    <text evidence="3">The sequence shown here is derived from an EMBL/GenBank/DDBJ whole genome shotgun (WGS) entry which is preliminary data.</text>
</comment>
<reference evidence="3 4" key="2">
    <citation type="submission" date="2020-03" db="EMBL/GenBank/DDBJ databases">
        <authorList>
            <person name="Ichikawa N."/>
            <person name="Kimura A."/>
            <person name="Kitahashi Y."/>
            <person name="Uohara A."/>
        </authorList>
    </citation>
    <scope>NUCLEOTIDE SEQUENCE [LARGE SCALE GENOMIC DNA]</scope>
    <source>
        <strain evidence="3 4">NBRC 108639</strain>
    </source>
</reference>
<name>A0A6V8KI35_9ACTN</name>
<dbReference type="InterPro" id="IPR013022">
    <property type="entry name" value="Xyl_isomerase-like_TIM-brl"/>
</dbReference>
<accession>A0A6V8KI35</accession>
<dbReference type="SUPFAM" id="SSF54593">
    <property type="entry name" value="Glyoxalase/Bleomycin resistance protein/Dihydroxybiphenyl dioxygenase"/>
    <property type="match status" value="1"/>
</dbReference>
<dbReference type="PANTHER" id="PTHR12110">
    <property type="entry name" value="HYDROXYPYRUVATE ISOMERASE"/>
    <property type="match status" value="1"/>
</dbReference>
<dbReference type="Pfam" id="PF14696">
    <property type="entry name" value="Glyoxalase_5"/>
    <property type="match status" value="1"/>
</dbReference>
<dbReference type="InterPro" id="IPR043700">
    <property type="entry name" value="DSD"/>
</dbReference>
<dbReference type="Gene3D" id="3.20.20.150">
    <property type="entry name" value="Divalent-metal-dependent TIM barrel enzymes"/>
    <property type="match status" value="2"/>
</dbReference>
<feature type="domain" description="VOC" evidence="2">
    <location>
        <begin position="436"/>
        <end position="580"/>
    </location>
</feature>
<dbReference type="Pfam" id="PF01261">
    <property type="entry name" value="AP_endonuc_2"/>
    <property type="match status" value="2"/>
</dbReference>
<sequence>MDYRLSIATVCLSGTLEDKLSAAAAARFQGVELFASDLVASPWSPRRVRQECARRGLTIDLYQPFRDFEAVAPDVLAANLRRAERTFDILEQLGAGTLLVCSSVSPDAVDDDDLAAEQLHALAGKAQERGLRIAYEPLAWGRFVNTYAHAWRIVRRADHPALGLCLDSFHVLSRRDDPAAIRVIPGAKVFHLQLADAPRLNMDVVEWSRHHRLFPGLGSFDLTGFLGHVLATGYDGPLSLEVFNDVYRQADPRYAAIDGMRSLLALLEAAGAGAAPVARERLRLGGLPPAPALGGHVFTEVAVDAVSGPVVARTLTALGFAHTGQHRSKPVQLWEQGKARLLLNYAPQRTVTPGTATVCAIAVESADPPASTRRAERLLAPVLPRLRQPGEAELTSVAAPDGTAVFLVRTGAESENWLQDFDPTGDVAEGAGRLSDTDHVSLTDSVDDFDESTLFYRAVLGLHASRTTEIAAPFGLIRSRATADPSGRVRITLSTAPLRRGGWAPAIPSPQHVAFTTDDAIASAEAVRALGAPVLRIPDNYYADLDARLDLPGDLLARLREHSILYDRDEHGEYLHFYTEMLGSRVFFAVVQRVEAYAGYGESSAPVRMAAHRERRLIALRDGPAQRDDKRHEYSLAHLTALSLSPPELVEAAADGGYRYVGLRLTRVTPQEPHYPLATDPALMRATKVRLAATGIEVLDVELARISPDEDPKDFVRFLEAGAELGARHVITQLPDPDRARKTDRFARLCELARPLGLTVDLEFPSWTETPDLREAVRVLRGADQPNAGILVDLLHFARSGSSVADLRQLPADWFHFVHVCDAPPGVPATNEGLIHTARFERLFPGEGGIDVHGILAALPPGLPYALEIPRATLVAQVGGKEHARMSIAAAREHLDRSTT</sequence>
<dbReference type="InterPro" id="IPR037523">
    <property type="entry name" value="VOC_core"/>
</dbReference>
<keyword evidence="1" id="KW-0479">Metal-binding</keyword>
<comment type="caution">
    <text evidence="1">Lacks conserved residue(s) required for the propagation of feature annotation.</text>
</comment>
<keyword evidence="4" id="KW-1185">Reference proteome</keyword>
<comment type="similarity">
    <text evidence="1">Belongs to the bacterial two-domain DSD family.</text>
</comment>
<dbReference type="InterPro" id="IPR036237">
    <property type="entry name" value="Xyl_isomerase-like_sf"/>
</dbReference>
<dbReference type="Gene3D" id="3.10.180.10">
    <property type="entry name" value="2,3-Dihydroxybiphenyl 1,2-Dioxygenase, domain 1"/>
    <property type="match status" value="2"/>
</dbReference>
<dbReference type="EMBL" id="BLPF01000002">
    <property type="protein sequence ID" value="GFJ81759.1"/>
    <property type="molecule type" value="Genomic_DNA"/>
</dbReference>
<comment type="pathway">
    <text evidence="1">Aromatic compound metabolism; 3,4-dihydroxybenzoate biosynthesis.</text>
</comment>
<dbReference type="InterPro" id="IPR004360">
    <property type="entry name" value="Glyas_Fos-R_dOase_dom"/>
</dbReference>
<dbReference type="PROSITE" id="PS51819">
    <property type="entry name" value="VOC"/>
    <property type="match status" value="1"/>
</dbReference>
<dbReference type="EC" id="4.2.1.118" evidence="1"/>
<dbReference type="InterPro" id="IPR029068">
    <property type="entry name" value="Glyas_Bleomycin-R_OHBP_Dase"/>
</dbReference>
<feature type="binding site" evidence="1">
    <location>
        <position position="167"/>
    </location>
    <ligand>
        <name>a divalent metal cation</name>
        <dbReference type="ChEBI" id="CHEBI:60240"/>
        <note>catalytic</note>
    </ligand>
</feature>
<comment type="cofactor">
    <cofactor evidence="1">
        <name>a divalent metal cation</name>
        <dbReference type="ChEBI" id="CHEBI:60240"/>
    </cofactor>
</comment>
<dbReference type="GO" id="GO:0046279">
    <property type="term" value="P:3,4-dihydroxybenzoate biosynthetic process"/>
    <property type="evidence" value="ECO:0007669"/>
    <property type="project" value="UniProtKB-UniRule"/>
</dbReference>
<dbReference type="InterPro" id="IPR050312">
    <property type="entry name" value="IolE/XylAMocC-like"/>
</dbReference>
<dbReference type="GO" id="GO:0046872">
    <property type="term" value="F:metal ion binding"/>
    <property type="evidence" value="ECO:0007669"/>
    <property type="project" value="UniProtKB-UniRule"/>
</dbReference>
<proteinExistence type="inferred from homology"/>
<evidence type="ECO:0000313" key="3">
    <source>
        <dbReference type="EMBL" id="GFJ81759.1"/>
    </source>
</evidence>
<protein>
    <recommendedName>
        <fullName evidence="1">3-dehydroshikimate dehydratase</fullName>
        <shortName evidence="1">DSD</shortName>
        <ecNumber evidence="1">4.2.1.118</ecNumber>
    </recommendedName>
</protein>
<keyword evidence="1" id="KW-0456">Lyase</keyword>
<feature type="binding site" evidence="1">
    <location>
        <position position="136"/>
    </location>
    <ligand>
        <name>a divalent metal cation</name>
        <dbReference type="ChEBI" id="CHEBI:60240"/>
        <note>catalytic</note>
    </ligand>
</feature>
<dbReference type="RefSeq" id="WP_178134982.1">
    <property type="nucleotide sequence ID" value="NZ_BAABGO010000022.1"/>
</dbReference>
<gene>
    <name evidence="3" type="ORF">Phou_059390</name>
</gene>
<reference evidence="3 4" key="1">
    <citation type="submission" date="2020-03" db="EMBL/GenBank/DDBJ databases">
        <title>Whole genome shotgun sequence of Phytohabitans houttuyneae NBRC 108639.</title>
        <authorList>
            <person name="Komaki H."/>
            <person name="Tamura T."/>
        </authorList>
    </citation>
    <scope>NUCLEOTIDE SEQUENCE [LARGE SCALE GENOMIC DNA]</scope>
    <source>
        <strain evidence="3 4">NBRC 108639</strain>
    </source>
</reference>
<dbReference type="Pfam" id="PF00903">
    <property type="entry name" value="Glyoxalase"/>
    <property type="match status" value="1"/>
</dbReference>
<comment type="catalytic activity">
    <reaction evidence="1">
        <text>3-dehydroshikimate = 3,4-dihydroxybenzoate + H2O</text>
        <dbReference type="Rhea" id="RHEA:24848"/>
        <dbReference type="ChEBI" id="CHEBI:15377"/>
        <dbReference type="ChEBI" id="CHEBI:16630"/>
        <dbReference type="ChEBI" id="CHEBI:36241"/>
        <dbReference type="EC" id="4.2.1.118"/>
    </reaction>
</comment>
<evidence type="ECO:0000313" key="4">
    <source>
        <dbReference type="Proteomes" id="UP000482800"/>
    </source>
</evidence>
<dbReference type="UniPathway" id="UPA00088"/>
<feature type="binding site" evidence="1">
    <location>
        <position position="241"/>
    </location>
    <ligand>
        <name>a divalent metal cation</name>
        <dbReference type="ChEBI" id="CHEBI:60240"/>
        <note>catalytic</note>
    </ligand>
</feature>
<dbReference type="PANTHER" id="PTHR12110:SF21">
    <property type="entry name" value="XYLOSE ISOMERASE-LIKE TIM BARREL DOMAIN-CONTAINING PROTEIN"/>
    <property type="match status" value="1"/>
</dbReference>
<organism evidence="3 4">
    <name type="scientific">Phytohabitans houttuyneae</name>
    <dbReference type="NCBI Taxonomy" id="1076126"/>
    <lineage>
        <taxon>Bacteria</taxon>
        <taxon>Bacillati</taxon>
        <taxon>Actinomycetota</taxon>
        <taxon>Actinomycetes</taxon>
        <taxon>Micromonosporales</taxon>
        <taxon>Micromonosporaceae</taxon>
    </lineage>
</organism>
<dbReference type="SUPFAM" id="SSF51658">
    <property type="entry name" value="Xylose isomerase-like"/>
    <property type="match status" value="2"/>
</dbReference>
<dbReference type="HAMAP" id="MF_02238">
    <property type="entry name" value="DSD"/>
    <property type="match status" value="1"/>
</dbReference>
<dbReference type="Proteomes" id="UP000482800">
    <property type="component" value="Unassembled WGS sequence"/>
</dbReference>
<evidence type="ECO:0000256" key="1">
    <source>
        <dbReference type="HAMAP-Rule" id="MF_02238"/>
    </source>
</evidence>